<evidence type="ECO:0000256" key="3">
    <source>
        <dbReference type="ARBA" id="ARBA00022989"/>
    </source>
</evidence>
<keyword evidence="4 5" id="KW-0472">Membrane</keyword>
<evidence type="ECO:0000256" key="5">
    <source>
        <dbReference type="SAM" id="Phobius"/>
    </source>
</evidence>
<dbReference type="RefSeq" id="WP_369327777.1">
    <property type="nucleotide sequence ID" value="NZ_JAULBC010000001.1"/>
</dbReference>
<dbReference type="PANTHER" id="PTHR43424">
    <property type="entry name" value="LOCUS PUTATIVE PROTEIN 1-RELATED"/>
    <property type="match status" value="1"/>
</dbReference>
<feature type="transmembrane region" description="Helical" evidence="5">
    <location>
        <begin position="12"/>
        <end position="30"/>
    </location>
</feature>
<sequence>MWKKLSRNISGNILQQIINLLSGIAIFYILSRNMDKTSFGELNWCLAFLLTGFSVLSFGLDQLTVKKIAAGEDSFRVIPLFVFHTVSTGLLFCLSILAACILAPGNNWLITLFLLGTGKLMIYFSLPFKQAAAGFEKFTLLARMSVVSNIIKSVALIYFSSVHMLSNDLIIGIFIAGDFLEFLVSIYLFRQAFKHAGRKFINRQGYLSLLKETLPQIGVVVCTAVMSRFDWIFIGLVLSASKLAEYSFAYKVYEISTVPLLVIAPLLVPRFVKFFQKQNDLTSVYAIVKLEMIICSFVILMLNILWAPLTDAITVNKYGAVNSYTIFILTLCTPLLYVNNVLWAIAFAQGKLKSVFRVILITCCVNIVGDCILIPLFGNEGASIACLLALIAQTALYLKQDVHFVFSRIIQSLIGYPLCAIGCIYVAGYAGDYVVYKVLAGAGLYLVLVVATNRFIKKDVHSGLRMLVPDF</sequence>
<feature type="transmembrane region" description="Helical" evidence="5">
    <location>
        <begin position="410"/>
        <end position="428"/>
    </location>
</feature>
<feature type="transmembrane region" description="Helical" evidence="5">
    <location>
        <begin position="434"/>
        <end position="456"/>
    </location>
</feature>
<comment type="caution">
    <text evidence="6">The sequence shown here is derived from an EMBL/GenBank/DDBJ whole genome shotgun (WGS) entry which is preliminary data.</text>
</comment>
<dbReference type="Pfam" id="PF01943">
    <property type="entry name" value="Polysacc_synt"/>
    <property type="match status" value="1"/>
</dbReference>
<evidence type="ECO:0000313" key="6">
    <source>
        <dbReference type="EMBL" id="MEX6686380.1"/>
    </source>
</evidence>
<feature type="transmembrane region" description="Helical" evidence="5">
    <location>
        <begin position="382"/>
        <end position="398"/>
    </location>
</feature>
<organism evidence="6 7">
    <name type="scientific">Danxiaibacter flavus</name>
    <dbReference type="NCBI Taxonomy" id="3049108"/>
    <lineage>
        <taxon>Bacteria</taxon>
        <taxon>Pseudomonadati</taxon>
        <taxon>Bacteroidota</taxon>
        <taxon>Chitinophagia</taxon>
        <taxon>Chitinophagales</taxon>
        <taxon>Chitinophagaceae</taxon>
        <taxon>Danxiaibacter</taxon>
    </lineage>
</organism>
<feature type="transmembrane region" description="Helical" evidence="5">
    <location>
        <begin position="326"/>
        <end position="348"/>
    </location>
</feature>
<keyword evidence="2 5" id="KW-0812">Transmembrane</keyword>
<dbReference type="InterPro" id="IPR052556">
    <property type="entry name" value="PolySynth_Transporter"/>
</dbReference>
<feature type="transmembrane region" description="Helical" evidence="5">
    <location>
        <begin position="252"/>
        <end position="272"/>
    </location>
</feature>
<protein>
    <submittedName>
        <fullName evidence="6">Oligosaccharide flippase family protein</fullName>
    </submittedName>
</protein>
<keyword evidence="7" id="KW-1185">Reference proteome</keyword>
<dbReference type="EMBL" id="JAULBC010000001">
    <property type="protein sequence ID" value="MEX6686380.1"/>
    <property type="molecule type" value="Genomic_DNA"/>
</dbReference>
<feature type="transmembrane region" description="Helical" evidence="5">
    <location>
        <begin position="355"/>
        <end position="376"/>
    </location>
</feature>
<keyword evidence="3 5" id="KW-1133">Transmembrane helix</keyword>
<feature type="transmembrane region" description="Helical" evidence="5">
    <location>
        <begin position="108"/>
        <end position="128"/>
    </location>
</feature>
<accession>A0ABV3ZA27</accession>
<dbReference type="PANTHER" id="PTHR43424:SF1">
    <property type="entry name" value="LOCUS PUTATIVE PROTEIN 1-RELATED"/>
    <property type="match status" value="1"/>
</dbReference>
<dbReference type="Proteomes" id="UP001560573">
    <property type="component" value="Unassembled WGS sequence"/>
</dbReference>
<proteinExistence type="predicted"/>
<feature type="transmembrane region" description="Helical" evidence="5">
    <location>
        <begin position="217"/>
        <end position="240"/>
    </location>
</feature>
<comment type="subcellular location">
    <subcellularLocation>
        <location evidence="1">Membrane</location>
        <topology evidence="1">Multi-pass membrane protein</topology>
    </subcellularLocation>
</comment>
<dbReference type="InterPro" id="IPR002797">
    <property type="entry name" value="Polysacc_synth"/>
</dbReference>
<name>A0ABV3ZA27_9BACT</name>
<evidence type="ECO:0000256" key="1">
    <source>
        <dbReference type="ARBA" id="ARBA00004141"/>
    </source>
</evidence>
<feature type="transmembrane region" description="Helical" evidence="5">
    <location>
        <begin position="284"/>
        <end position="306"/>
    </location>
</feature>
<gene>
    <name evidence="6" type="ORF">QTN47_02685</name>
</gene>
<feature type="transmembrane region" description="Helical" evidence="5">
    <location>
        <begin position="42"/>
        <end position="60"/>
    </location>
</feature>
<feature type="transmembrane region" description="Helical" evidence="5">
    <location>
        <begin position="81"/>
        <end position="102"/>
    </location>
</feature>
<evidence type="ECO:0000256" key="4">
    <source>
        <dbReference type="ARBA" id="ARBA00023136"/>
    </source>
</evidence>
<feature type="transmembrane region" description="Helical" evidence="5">
    <location>
        <begin position="169"/>
        <end position="189"/>
    </location>
</feature>
<reference evidence="6 7" key="1">
    <citation type="submission" date="2023-07" db="EMBL/GenBank/DDBJ databases">
        <authorList>
            <person name="Lian W.-H."/>
        </authorList>
    </citation>
    <scope>NUCLEOTIDE SEQUENCE [LARGE SCALE GENOMIC DNA]</scope>
    <source>
        <strain evidence="6 7">SYSU DXS3180</strain>
    </source>
</reference>
<evidence type="ECO:0000256" key="2">
    <source>
        <dbReference type="ARBA" id="ARBA00022692"/>
    </source>
</evidence>
<evidence type="ECO:0000313" key="7">
    <source>
        <dbReference type="Proteomes" id="UP001560573"/>
    </source>
</evidence>